<dbReference type="Pfam" id="PF06114">
    <property type="entry name" value="Peptidase_M78"/>
    <property type="match status" value="1"/>
</dbReference>
<accession>A0A3N4YRE0</accession>
<dbReference type="Pfam" id="PF01381">
    <property type="entry name" value="HTH_3"/>
    <property type="match status" value="1"/>
</dbReference>
<proteinExistence type="inferred from homology"/>
<comment type="caution">
    <text evidence="3">The sequence shown here is derived from an EMBL/GenBank/DDBJ whole genome shotgun (WGS) entry which is preliminary data.</text>
</comment>
<dbReference type="PROSITE" id="PS50943">
    <property type="entry name" value="HTH_CROC1"/>
    <property type="match status" value="1"/>
</dbReference>
<gene>
    <name evidence="3" type="ORF">EDD34_1698</name>
</gene>
<dbReference type="CDD" id="cd00093">
    <property type="entry name" value="HTH_XRE"/>
    <property type="match status" value="1"/>
</dbReference>
<dbReference type="Proteomes" id="UP000280501">
    <property type="component" value="Unassembled WGS sequence"/>
</dbReference>
<dbReference type="Gene3D" id="1.10.260.40">
    <property type="entry name" value="lambda repressor-like DNA-binding domains"/>
    <property type="match status" value="1"/>
</dbReference>
<dbReference type="InterPro" id="IPR010359">
    <property type="entry name" value="IrrE_HExxH"/>
</dbReference>
<evidence type="ECO:0000313" key="4">
    <source>
        <dbReference type="Proteomes" id="UP000280501"/>
    </source>
</evidence>
<keyword evidence="4" id="KW-1185">Reference proteome</keyword>
<protein>
    <submittedName>
        <fullName evidence="3">Zn-dependent peptidase ImmA (M78 family)</fullName>
    </submittedName>
</protein>
<dbReference type="OrthoDB" id="9794834at2"/>
<dbReference type="RefSeq" id="WP_123814164.1">
    <property type="nucleotide sequence ID" value="NZ_RKQZ01000001.1"/>
</dbReference>
<reference evidence="3 4" key="1">
    <citation type="submission" date="2018-11" db="EMBL/GenBank/DDBJ databases">
        <title>Sequencing the genomes of 1000 actinobacteria strains.</title>
        <authorList>
            <person name="Klenk H.-P."/>
        </authorList>
    </citation>
    <scope>NUCLEOTIDE SEQUENCE [LARGE SCALE GENOMIC DNA]</scope>
    <source>
        <strain evidence="3 4">DSM 15700</strain>
    </source>
</reference>
<dbReference type="PANTHER" id="PTHR43236">
    <property type="entry name" value="ANTITOXIN HIGA1"/>
    <property type="match status" value="1"/>
</dbReference>
<dbReference type="InterPro" id="IPR010982">
    <property type="entry name" value="Lambda_DNA-bd_dom_sf"/>
</dbReference>
<organism evidence="3 4">
    <name type="scientific">Myceligenerans xiligouense</name>
    <dbReference type="NCBI Taxonomy" id="253184"/>
    <lineage>
        <taxon>Bacteria</taxon>
        <taxon>Bacillati</taxon>
        <taxon>Actinomycetota</taxon>
        <taxon>Actinomycetes</taxon>
        <taxon>Micrococcales</taxon>
        <taxon>Promicromonosporaceae</taxon>
        <taxon>Myceligenerans</taxon>
    </lineage>
</organism>
<sequence length="375" mass="40742">MREDMPRLFDLPTATSGRFEPARLTQARVRLGMSKASLAGQVGVSANAIGQYEAGVNSPRPEVLARLADTLKVRPGFFSVGRPLSRVDTVNAHFRSLRSARVMDRHKALATATLVWELTFALERYVRLPQADLPKVPTGATPPEAAAALREHWGLPDGPVKHLTATAESRGIVVVVRPLREIDAVDAFSVAIVDRPIIITTPRRTENVFRHRFSLAHEIGHLLLHGENGEYSAAVEREADEFAAAFLTPASAMDAALPQRLDLAVLDRIGRTWGVSSTSLVRRMVERGRTTESSARRAYQRLAMADDPTADPTSAYPGETPTLLKKAAELAGDVGAGVPALADALRLNPADVRDLLGEADRRPVLRLIQGMAEAR</sequence>
<dbReference type="EMBL" id="RKQZ01000001">
    <property type="protein sequence ID" value="RPF21080.1"/>
    <property type="molecule type" value="Genomic_DNA"/>
</dbReference>
<feature type="domain" description="HTH cro/C1-type" evidence="2">
    <location>
        <begin position="24"/>
        <end position="78"/>
    </location>
</feature>
<evidence type="ECO:0000259" key="2">
    <source>
        <dbReference type="PROSITE" id="PS50943"/>
    </source>
</evidence>
<evidence type="ECO:0000313" key="3">
    <source>
        <dbReference type="EMBL" id="RPF21080.1"/>
    </source>
</evidence>
<dbReference type="AlphaFoldDB" id="A0A3N4YRE0"/>
<dbReference type="Gene3D" id="1.10.10.2910">
    <property type="match status" value="1"/>
</dbReference>
<dbReference type="InterPro" id="IPR001387">
    <property type="entry name" value="Cro/C1-type_HTH"/>
</dbReference>
<evidence type="ECO:0000256" key="1">
    <source>
        <dbReference type="ARBA" id="ARBA00007227"/>
    </source>
</evidence>
<dbReference type="PANTHER" id="PTHR43236:SF1">
    <property type="entry name" value="BLL7220 PROTEIN"/>
    <property type="match status" value="1"/>
</dbReference>
<dbReference type="InterPro" id="IPR052345">
    <property type="entry name" value="Rad_response_metalloprotease"/>
</dbReference>
<dbReference type="GO" id="GO:0003677">
    <property type="term" value="F:DNA binding"/>
    <property type="evidence" value="ECO:0007669"/>
    <property type="project" value="InterPro"/>
</dbReference>
<comment type="similarity">
    <text evidence="1">Belongs to the short-chain fatty acyl-CoA assimilation regulator (ScfR) family.</text>
</comment>
<dbReference type="SMART" id="SM00530">
    <property type="entry name" value="HTH_XRE"/>
    <property type="match status" value="1"/>
</dbReference>
<name>A0A3N4YRE0_9MICO</name>
<dbReference type="SUPFAM" id="SSF47413">
    <property type="entry name" value="lambda repressor-like DNA-binding domains"/>
    <property type="match status" value="1"/>
</dbReference>